<dbReference type="GO" id="GO:0004315">
    <property type="term" value="F:3-oxoacyl-[acyl-carrier-protein] synthase activity"/>
    <property type="evidence" value="ECO:0007669"/>
    <property type="project" value="InterPro"/>
</dbReference>
<dbReference type="HAMAP" id="MF_01815">
    <property type="entry name" value="FabH"/>
    <property type="match status" value="1"/>
</dbReference>
<evidence type="ECO:0000256" key="5">
    <source>
        <dbReference type="ARBA" id="ARBA00022832"/>
    </source>
</evidence>
<comment type="function">
    <text evidence="9">Catalyzes the condensation reaction of fatty acid synthesis by the addition to an acyl acceptor of two carbons from malonyl-ACP. Catalyzes the first condensation reaction which initiates fatty acid synthesis and may therefore play a role in governing the total rate of fatty acid production. Possesses both acetoacetyl-ACP synthase and acetyl transacylase activities. Its substrate specificity determines the biosynthesis of branched-chain and/or straight-chain of fatty acids.</text>
</comment>
<sequence>MKFEDFKIMATASSAPDHVVTNDELATMMDTSDEWITQRTGIKRRRIATEETTSSMCTDVATQLIAQSDLTAKDIDLIAVATMSPDYLTPSVSAMVQGNIGADHAIAFDIDAACSGFVYGLHLVKQMLIANQQKNAILIGGETLSKLLDWSDRSTAVLFGDGAGGVLIRNTAVDKGSFISEDLRTLGNLGQYLTAGQTGNPSPFATDQQPFSPFFKMSGRRVYSFAVKNVPESINDALKQANLTADEVDCFVLHQANRRIVERIADELAVSMAKFPINIDEYGNTAAASEPILLDQLVKQKIIKRGDVIALSGFGGGLTVGTMIMKY</sequence>
<feature type="domain" description="Beta-ketoacyl-[acyl-carrier-protein] synthase III C-terminal" evidence="10">
    <location>
        <begin position="238"/>
        <end position="327"/>
    </location>
</feature>
<dbReference type="Pfam" id="PF08541">
    <property type="entry name" value="ACP_syn_III_C"/>
    <property type="match status" value="1"/>
</dbReference>
<evidence type="ECO:0000256" key="2">
    <source>
        <dbReference type="ARBA" id="ARBA00022490"/>
    </source>
</evidence>
<comment type="similarity">
    <text evidence="1 9">Belongs to the thiolase-like superfamily. FabH family.</text>
</comment>
<evidence type="ECO:0000313" key="13">
    <source>
        <dbReference type="EMBL" id="AYE62471.1"/>
    </source>
</evidence>
<dbReference type="SUPFAM" id="SSF53901">
    <property type="entry name" value="Thiolase-like"/>
    <property type="match status" value="1"/>
</dbReference>
<reference evidence="14" key="1">
    <citation type="submission" date="2016-05" db="EMBL/GenBank/DDBJ databases">
        <title>Genome sequence of Lactobacillus helveticus FAM8105.</title>
        <authorList>
            <person name="Ahrens C."/>
            <person name="Schmid M."/>
        </authorList>
    </citation>
    <scope>NUCLEOTIDE SEQUENCE [LARGE SCALE GENOMIC DNA]</scope>
    <source>
        <strain evidence="14">FAM8105</strain>
    </source>
</reference>
<evidence type="ECO:0000256" key="6">
    <source>
        <dbReference type="ARBA" id="ARBA00023098"/>
    </source>
</evidence>
<dbReference type="RefSeq" id="WP_003625237.1">
    <property type="nucleotide sequence ID" value="NZ_AP023028.1"/>
</dbReference>
<dbReference type="InterPro" id="IPR004655">
    <property type="entry name" value="FabH"/>
</dbReference>
<accession>A0A0D5MGV0</accession>
<evidence type="ECO:0000259" key="11">
    <source>
        <dbReference type="Pfam" id="PF08545"/>
    </source>
</evidence>
<evidence type="ECO:0000313" key="14">
    <source>
        <dbReference type="Proteomes" id="UP000234562"/>
    </source>
</evidence>
<dbReference type="GO" id="GO:0006633">
    <property type="term" value="P:fatty acid biosynthetic process"/>
    <property type="evidence" value="ECO:0007669"/>
    <property type="project" value="UniProtKB-UniRule"/>
</dbReference>
<comment type="pathway">
    <text evidence="9">Lipid metabolism; fatty acid biosynthesis.</text>
</comment>
<dbReference type="EMBL" id="CP015496">
    <property type="protein sequence ID" value="AUI75095.1"/>
    <property type="molecule type" value="Genomic_DNA"/>
</dbReference>
<dbReference type="Proteomes" id="UP000267794">
    <property type="component" value="Chromosome"/>
</dbReference>
<dbReference type="UniPathway" id="UPA00094"/>
<organism evidence="13 15">
    <name type="scientific">Lactobacillus helveticus</name>
    <name type="common">Lactobacillus suntoryeus</name>
    <dbReference type="NCBI Taxonomy" id="1587"/>
    <lineage>
        <taxon>Bacteria</taxon>
        <taxon>Bacillati</taxon>
        <taxon>Bacillota</taxon>
        <taxon>Bacilli</taxon>
        <taxon>Lactobacillales</taxon>
        <taxon>Lactobacillaceae</taxon>
        <taxon>Lactobacillus</taxon>
    </lineage>
</organism>
<dbReference type="EMBL" id="CP017982">
    <property type="protein sequence ID" value="AYE62471.1"/>
    <property type="molecule type" value="Genomic_DNA"/>
</dbReference>
<feature type="active site" evidence="9">
    <location>
        <position position="114"/>
    </location>
</feature>
<dbReference type="GO" id="GO:0033818">
    <property type="term" value="F:beta-ketoacyl-acyl-carrier-protein synthase III activity"/>
    <property type="evidence" value="ECO:0007669"/>
    <property type="project" value="UniProtKB-UniRule"/>
</dbReference>
<dbReference type="Gene3D" id="3.40.47.10">
    <property type="match status" value="1"/>
</dbReference>
<evidence type="ECO:0000313" key="12">
    <source>
        <dbReference type="EMBL" id="AUI75095.1"/>
    </source>
</evidence>
<dbReference type="SMR" id="A0A0D5MGV0"/>
<dbReference type="PANTHER" id="PTHR34069:SF2">
    <property type="entry name" value="BETA-KETOACYL-[ACYL-CARRIER-PROTEIN] SYNTHASE III"/>
    <property type="match status" value="1"/>
</dbReference>
<evidence type="ECO:0000256" key="3">
    <source>
        <dbReference type="ARBA" id="ARBA00022516"/>
    </source>
</evidence>
<evidence type="ECO:0000256" key="7">
    <source>
        <dbReference type="ARBA" id="ARBA00023160"/>
    </source>
</evidence>
<evidence type="ECO:0000256" key="4">
    <source>
        <dbReference type="ARBA" id="ARBA00022679"/>
    </source>
</evidence>
<dbReference type="NCBIfam" id="NF006829">
    <property type="entry name" value="PRK09352.1"/>
    <property type="match status" value="1"/>
</dbReference>
<keyword evidence="6 9" id="KW-0443">Lipid metabolism</keyword>
<comment type="subcellular location">
    <subcellularLocation>
        <location evidence="9">Cytoplasm</location>
    </subcellularLocation>
</comment>
<evidence type="ECO:0000256" key="8">
    <source>
        <dbReference type="ARBA" id="ARBA00023315"/>
    </source>
</evidence>
<dbReference type="PANTHER" id="PTHR34069">
    <property type="entry name" value="3-OXOACYL-[ACYL-CARRIER-PROTEIN] SYNTHASE 3"/>
    <property type="match status" value="1"/>
</dbReference>
<dbReference type="OMA" id="WGSEGDK"/>
<dbReference type="Pfam" id="PF08545">
    <property type="entry name" value="ACP_syn_III"/>
    <property type="match status" value="1"/>
</dbReference>
<gene>
    <name evidence="9" type="primary">fabH</name>
    <name evidence="13" type="ORF">BC335_2109</name>
    <name evidence="12" type="ORF">Lh8105_10365</name>
</gene>
<evidence type="ECO:0000313" key="15">
    <source>
        <dbReference type="Proteomes" id="UP000267794"/>
    </source>
</evidence>
<keyword evidence="2 9" id="KW-0963">Cytoplasm</keyword>
<evidence type="ECO:0000256" key="9">
    <source>
        <dbReference type="HAMAP-Rule" id="MF_01815"/>
    </source>
</evidence>
<evidence type="ECO:0000256" key="1">
    <source>
        <dbReference type="ARBA" id="ARBA00008642"/>
    </source>
</evidence>
<evidence type="ECO:0000259" key="10">
    <source>
        <dbReference type="Pfam" id="PF08541"/>
    </source>
</evidence>
<keyword evidence="5 9" id="KW-0276">Fatty acid metabolism</keyword>
<comment type="catalytic activity">
    <reaction evidence="9">
        <text>malonyl-[ACP] + acetyl-CoA + H(+) = 3-oxobutanoyl-[ACP] + CO2 + CoA</text>
        <dbReference type="Rhea" id="RHEA:12080"/>
        <dbReference type="Rhea" id="RHEA-COMP:9623"/>
        <dbReference type="Rhea" id="RHEA-COMP:9625"/>
        <dbReference type="ChEBI" id="CHEBI:15378"/>
        <dbReference type="ChEBI" id="CHEBI:16526"/>
        <dbReference type="ChEBI" id="CHEBI:57287"/>
        <dbReference type="ChEBI" id="CHEBI:57288"/>
        <dbReference type="ChEBI" id="CHEBI:78449"/>
        <dbReference type="ChEBI" id="CHEBI:78450"/>
        <dbReference type="EC" id="2.3.1.180"/>
    </reaction>
</comment>
<feature type="active site" evidence="9">
    <location>
        <position position="254"/>
    </location>
</feature>
<reference evidence="13 15" key="2">
    <citation type="submission" date="2016-10" db="EMBL/GenBank/DDBJ databases">
        <title>Complete genomic sequencing of Lactobacillus helveticus LH99 and comparative genome analysis.</title>
        <authorList>
            <person name="Li N."/>
            <person name="You C."/>
            <person name="Liu Z."/>
        </authorList>
    </citation>
    <scope>NUCLEOTIDE SEQUENCE [LARGE SCALE GENOMIC DNA]</scope>
    <source>
        <strain evidence="13 15">LH99</strain>
    </source>
</reference>
<dbReference type="CDD" id="cd00830">
    <property type="entry name" value="KAS_III"/>
    <property type="match status" value="1"/>
</dbReference>
<comment type="domain">
    <text evidence="9">The last Arg residue of the ACP-binding site is essential for the weak association between ACP/AcpP and FabH.</text>
</comment>
<feature type="domain" description="Beta-ketoacyl-[acyl-carrier-protein] synthase III N-terminal" evidence="11">
    <location>
        <begin position="108"/>
        <end position="186"/>
    </location>
</feature>
<dbReference type="EC" id="2.3.1.180" evidence="9"/>
<dbReference type="GO" id="GO:0005737">
    <property type="term" value="C:cytoplasm"/>
    <property type="evidence" value="ECO:0007669"/>
    <property type="project" value="UniProtKB-SubCell"/>
</dbReference>
<dbReference type="AlphaFoldDB" id="A0A0D5MGV0"/>
<keyword evidence="7 9" id="KW-0275">Fatty acid biosynthesis</keyword>
<dbReference type="KEGG" id="lhd:HUO_00105"/>
<keyword evidence="3 9" id="KW-0444">Lipid biosynthesis</keyword>
<feature type="active site" evidence="9">
    <location>
        <position position="284"/>
    </location>
</feature>
<keyword evidence="8 9" id="KW-0012">Acyltransferase</keyword>
<dbReference type="Proteomes" id="UP000234562">
    <property type="component" value="Chromosome"/>
</dbReference>
<keyword evidence="4 9" id="KW-0808">Transferase</keyword>
<dbReference type="InterPro" id="IPR013751">
    <property type="entry name" value="ACP_syn_III_N"/>
</dbReference>
<dbReference type="OrthoDB" id="9815506at2"/>
<protein>
    <recommendedName>
        <fullName evidence="9">Beta-ketoacyl-[acyl-carrier-protein] synthase III</fullName>
        <shortName evidence="9">Beta-ketoacyl-ACP synthase III</shortName>
        <shortName evidence="9">KAS III</shortName>
        <ecNumber evidence="9">2.3.1.180</ecNumber>
    </recommendedName>
    <alternativeName>
        <fullName evidence="9">3-oxoacyl-[acyl-carrier-protein] synthase 3</fullName>
    </alternativeName>
    <alternativeName>
        <fullName evidence="9">3-oxoacyl-[acyl-carrier-protein] synthase III</fullName>
    </alternativeName>
</protein>
<feature type="region of interest" description="ACP-binding" evidence="9">
    <location>
        <begin position="255"/>
        <end position="259"/>
    </location>
</feature>
<reference evidence="12" key="3">
    <citation type="journal article" date="2018" name="Front. Microbiol.">
        <title>Comparative Genomics of Completely Sequenced Lactobacillus helveticus Genomes Provides Insights into Strain-Specific Genes and Resolves Metagenomics Data Down to the Strain Level.</title>
        <authorList>
            <person name="Schmid M."/>
            <person name="Muri J."/>
            <person name="Melidis D."/>
            <person name="Varadarajan A.R."/>
            <person name="Somerville V."/>
            <person name="Wicki A."/>
            <person name="Moser A."/>
            <person name="Bourqui M."/>
            <person name="Wenzel C."/>
            <person name="Eugster-Meier E."/>
            <person name="Frey J.E."/>
            <person name="Irmler S."/>
            <person name="Ahrens C.H."/>
        </authorList>
    </citation>
    <scope>NUCLEOTIDE SEQUENCE</scope>
    <source>
        <strain evidence="12">FAM8105</strain>
    </source>
</reference>
<dbReference type="GO" id="GO:0044550">
    <property type="term" value="P:secondary metabolite biosynthetic process"/>
    <property type="evidence" value="ECO:0007669"/>
    <property type="project" value="TreeGrafter"/>
</dbReference>
<comment type="subunit">
    <text evidence="9">Homodimer.</text>
</comment>
<dbReference type="InterPro" id="IPR013747">
    <property type="entry name" value="ACP_syn_III_C"/>
</dbReference>
<proteinExistence type="inferred from homology"/>
<dbReference type="NCBIfam" id="TIGR00747">
    <property type="entry name" value="fabH"/>
    <property type="match status" value="1"/>
</dbReference>
<name>A0A0D5MGV0_LACHE</name>
<keyword evidence="9" id="KW-0511">Multifunctional enzyme</keyword>
<dbReference type="InterPro" id="IPR016039">
    <property type="entry name" value="Thiolase-like"/>
</dbReference>